<comment type="similarity">
    <text evidence="2">Belongs to the FPG family.</text>
</comment>
<evidence type="ECO:0000256" key="1">
    <source>
        <dbReference type="ARBA" id="ARBA00001668"/>
    </source>
</evidence>
<keyword evidence="6" id="KW-0234">DNA repair</keyword>
<dbReference type="GO" id="GO:0003684">
    <property type="term" value="F:damaged DNA binding"/>
    <property type="evidence" value="ECO:0007669"/>
    <property type="project" value="InterPro"/>
</dbReference>
<dbReference type="InterPro" id="IPR010979">
    <property type="entry name" value="Ribosomal_uS13-like_H2TH"/>
</dbReference>
<feature type="domain" description="Formamidopyrimidine-DNA glycosylase catalytic" evidence="11">
    <location>
        <begin position="2"/>
        <end position="129"/>
    </location>
</feature>
<evidence type="ECO:0000256" key="7">
    <source>
        <dbReference type="ARBA" id="ARBA00023239"/>
    </source>
</evidence>
<evidence type="ECO:0000256" key="5">
    <source>
        <dbReference type="ARBA" id="ARBA00023125"/>
    </source>
</evidence>
<reference evidence="12 13" key="1">
    <citation type="journal article" date="2024" name="Nat. Commun.">
        <title>Phylogenomics reveals the evolutionary origins of lichenization in chlorophyte algae.</title>
        <authorList>
            <person name="Puginier C."/>
            <person name="Libourel C."/>
            <person name="Otte J."/>
            <person name="Skaloud P."/>
            <person name="Haon M."/>
            <person name="Grisel S."/>
            <person name="Petersen M."/>
            <person name="Berrin J.G."/>
            <person name="Delaux P.M."/>
            <person name="Dal Grande F."/>
            <person name="Keller J."/>
        </authorList>
    </citation>
    <scope>NUCLEOTIDE SEQUENCE [LARGE SCALE GENOMIC DNA]</scope>
    <source>
        <strain evidence="12 13">SAG 2145</strain>
    </source>
</reference>
<dbReference type="GO" id="GO:0005634">
    <property type="term" value="C:nucleus"/>
    <property type="evidence" value="ECO:0007669"/>
    <property type="project" value="TreeGrafter"/>
</dbReference>
<evidence type="ECO:0000256" key="10">
    <source>
        <dbReference type="SAM" id="MobiDB-lite"/>
    </source>
</evidence>
<dbReference type="InterPro" id="IPR012319">
    <property type="entry name" value="FPG_cat"/>
</dbReference>
<dbReference type="GO" id="GO:0016829">
    <property type="term" value="F:lyase activity"/>
    <property type="evidence" value="ECO:0007669"/>
    <property type="project" value="UniProtKB-KW"/>
</dbReference>
<dbReference type="SMART" id="SM00898">
    <property type="entry name" value="Fapy_DNA_glyco"/>
    <property type="match status" value="1"/>
</dbReference>
<evidence type="ECO:0000256" key="2">
    <source>
        <dbReference type="ARBA" id="ARBA00009409"/>
    </source>
</evidence>
<dbReference type="SUPFAM" id="SSF46946">
    <property type="entry name" value="S13-like H2TH domain"/>
    <property type="match status" value="1"/>
</dbReference>
<proteinExistence type="inferred from homology"/>
<evidence type="ECO:0000313" key="13">
    <source>
        <dbReference type="Proteomes" id="UP001438707"/>
    </source>
</evidence>
<protein>
    <recommendedName>
        <fullName evidence="11">Formamidopyrimidine-DNA glycosylase catalytic domain-containing protein</fullName>
    </recommendedName>
</protein>
<evidence type="ECO:0000256" key="3">
    <source>
        <dbReference type="ARBA" id="ARBA00022763"/>
    </source>
</evidence>
<dbReference type="SUPFAM" id="SSF81624">
    <property type="entry name" value="N-terminal domain of MutM-like DNA repair proteins"/>
    <property type="match status" value="1"/>
</dbReference>
<dbReference type="PROSITE" id="PS51068">
    <property type="entry name" value="FPG_CAT"/>
    <property type="match status" value="1"/>
</dbReference>
<comment type="caution">
    <text evidence="12">The sequence shown here is derived from an EMBL/GenBank/DDBJ whole genome shotgun (WGS) entry which is preliminary data.</text>
</comment>
<comment type="catalytic activity">
    <reaction evidence="1">
        <text>Hydrolysis of DNA containing ring-opened 7-methylguanine residues, releasing 2,6-diamino-4-hydroxy-5-(N-methyl)formamidopyrimidine.</text>
        <dbReference type="EC" id="3.2.2.23"/>
    </reaction>
</comment>
<evidence type="ECO:0000259" key="11">
    <source>
        <dbReference type="PROSITE" id="PS51068"/>
    </source>
</evidence>
<gene>
    <name evidence="12" type="ORF">WJX74_009796</name>
</gene>
<dbReference type="GO" id="GO:0008270">
    <property type="term" value="F:zinc ion binding"/>
    <property type="evidence" value="ECO:0007669"/>
    <property type="project" value="InterPro"/>
</dbReference>
<evidence type="ECO:0000313" key="12">
    <source>
        <dbReference type="EMBL" id="KAK9821543.1"/>
    </source>
</evidence>
<dbReference type="PANTHER" id="PTHR22993">
    <property type="entry name" value="FORMAMIDOPYRIMIDINE-DNA GLYCOSYLASE"/>
    <property type="match status" value="1"/>
</dbReference>
<feature type="compositionally biased region" description="Polar residues" evidence="10">
    <location>
        <begin position="502"/>
        <end position="519"/>
    </location>
</feature>
<keyword evidence="9" id="KW-0326">Glycosidase</keyword>
<organism evidence="12 13">
    <name type="scientific">Apatococcus lobatus</name>
    <dbReference type="NCBI Taxonomy" id="904363"/>
    <lineage>
        <taxon>Eukaryota</taxon>
        <taxon>Viridiplantae</taxon>
        <taxon>Chlorophyta</taxon>
        <taxon>core chlorophytes</taxon>
        <taxon>Trebouxiophyceae</taxon>
        <taxon>Chlorellales</taxon>
        <taxon>Chlorellaceae</taxon>
        <taxon>Apatococcus</taxon>
    </lineage>
</organism>
<evidence type="ECO:0000256" key="8">
    <source>
        <dbReference type="ARBA" id="ARBA00023268"/>
    </source>
</evidence>
<feature type="compositionally biased region" description="Low complexity" evidence="10">
    <location>
        <begin position="424"/>
        <end position="438"/>
    </location>
</feature>
<dbReference type="EMBL" id="JALJOS010000037">
    <property type="protein sequence ID" value="KAK9821543.1"/>
    <property type="molecule type" value="Genomic_DNA"/>
</dbReference>
<dbReference type="Gene3D" id="1.10.8.50">
    <property type="match status" value="1"/>
</dbReference>
<dbReference type="CDD" id="cd08972">
    <property type="entry name" value="PF_Nei_N"/>
    <property type="match status" value="1"/>
</dbReference>
<feature type="region of interest" description="Disordered" evidence="10">
    <location>
        <begin position="276"/>
        <end position="529"/>
    </location>
</feature>
<dbReference type="SMART" id="SM01232">
    <property type="entry name" value="H2TH"/>
    <property type="match status" value="1"/>
</dbReference>
<evidence type="ECO:0000256" key="4">
    <source>
        <dbReference type="ARBA" id="ARBA00022801"/>
    </source>
</evidence>
<keyword evidence="7" id="KW-0456">Lyase</keyword>
<evidence type="ECO:0000256" key="9">
    <source>
        <dbReference type="ARBA" id="ARBA00023295"/>
    </source>
</evidence>
<feature type="compositionally biased region" description="Low complexity" evidence="10">
    <location>
        <begin position="401"/>
        <end position="415"/>
    </location>
</feature>
<keyword evidence="13" id="KW-1185">Reference proteome</keyword>
<name>A0AAW1QJ94_9CHLO</name>
<dbReference type="GO" id="GO:0006284">
    <property type="term" value="P:base-excision repair"/>
    <property type="evidence" value="ECO:0007669"/>
    <property type="project" value="InterPro"/>
</dbReference>
<keyword evidence="5" id="KW-0238">DNA-binding</keyword>
<keyword evidence="3" id="KW-0227">DNA damage</keyword>
<dbReference type="Proteomes" id="UP001438707">
    <property type="component" value="Unassembled WGS sequence"/>
</dbReference>
<dbReference type="PANTHER" id="PTHR22993:SF9">
    <property type="entry name" value="FORMAMIDOPYRIMIDINE-DNA GLYCOSYLASE"/>
    <property type="match status" value="1"/>
</dbReference>
<dbReference type="FunFam" id="1.10.8.50:FF:000009">
    <property type="entry name" value="Formamidopyrimidine-DNA glycosylase"/>
    <property type="match status" value="1"/>
</dbReference>
<feature type="compositionally biased region" description="Low complexity" evidence="10">
    <location>
        <begin position="361"/>
        <end position="389"/>
    </location>
</feature>
<feature type="compositionally biased region" description="Basic and acidic residues" evidence="10">
    <location>
        <begin position="282"/>
        <end position="309"/>
    </location>
</feature>
<dbReference type="InterPro" id="IPR035937">
    <property type="entry name" value="FPG_N"/>
</dbReference>
<keyword evidence="8" id="KW-0511">Multifunctional enzyme</keyword>
<keyword evidence="4" id="KW-0378">Hydrolase</keyword>
<sequence>MPELPEVENARRLAQQHAAGKKLAKVVVADDDKVIEGIAPKDLEKALTGRTLVATHRKGKQMWFELDGSSPALLLHLGMKGSLKVEGIRSAEYQQGTKDGGEWPPRFWKIQFEMDDGTRMSFNDARRFARVRFLKDPTSVPPISELGFDPLLELPSLDDFVALMAKQRRALKALILDQSFSAGVGNWVADEVLYQAKLHPEQKGNSLDADECKRLHDALYYVCKTATEVDAESSQFPPDWLFHQRWNEKKAQPINGNPLEFIKSAGRATAIVPAVQQLRGQAPKEEREPKKKAAGKRTSDESGDDKSESEVDAEQEPAPPAKKSRGATKPKPASSGAPANGKSSSRKNAKSAGTAATFPDKAPGADAAASKPSGKSAASQKGGRSAGAADKAPGTGRKNAKPAVTAAAAANKAPASGSETSKPGGSSAAARGAGRNGAQPVAKTSNRMKAGRGKQDPAGPTAPSHYAAICSPNGNDDDTDVAEPEPKKTGNGRGKRKAAGSTEASTKQATAFDSGQSPEARQHNKAASAHIDGARPGLLLWVLLMWEACQRLLLIDSNRKMKNK</sequence>
<dbReference type="Pfam" id="PF01149">
    <property type="entry name" value="Fapy_DNA_glyco"/>
    <property type="match status" value="1"/>
</dbReference>
<accession>A0AAW1QJ94</accession>
<dbReference type="GO" id="GO:0003906">
    <property type="term" value="F:DNA-(apurinic or apyrimidinic site) endonuclease activity"/>
    <property type="evidence" value="ECO:0007669"/>
    <property type="project" value="InterPro"/>
</dbReference>
<dbReference type="GO" id="GO:0008534">
    <property type="term" value="F:oxidized purine nucleobase lesion DNA N-glycosylase activity"/>
    <property type="evidence" value="ECO:0007669"/>
    <property type="project" value="UniProtKB-EC"/>
</dbReference>
<evidence type="ECO:0000256" key="6">
    <source>
        <dbReference type="ARBA" id="ARBA00023204"/>
    </source>
</evidence>
<dbReference type="Pfam" id="PF06831">
    <property type="entry name" value="H2TH"/>
    <property type="match status" value="1"/>
</dbReference>
<dbReference type="InterPro" id="IPR015886">
    <property type="entry name" value="H2TH_FPG"/>
</dbReference>
<dbReference type="AlphaFoldDB" id="A0AAW1QJ94"/>
<dbReference type="Gene3D" id="3.20.190.10">
    <property type="entry name" value="MutM-like, N-terminal"/>
    <property type="match status" value="1"/>
</dbReference>